<evidence type="ECO:0000256" key="5">
    <source>
        <dbReference type="RuleBase" id="RU000411"/>
    </source>
</evidence>
<keyword evidence="9" id="KW-1185">Reference proteome</keyword>
<organism evidence="8 9">
    <name type="scientific">Ridgeia piscesae</name>
    <name type="common">Tubeworm</name>
    <dbReference type="NCBI Taxonomy" id="27915"/>
    <lineage>
        <taxon>Eukaryota</taxon>
        <taxon>Metazoa</taxon>
        <taxon>Spiralia</taxon>
        <taxon>Lophotrochozoa</taxon>
        <taxon>Annelida</taxon>
        <taxon>Polychaeta</taxon>
        <taxon>Sedentaria</taxon>
        <taxon>Canalipalpata</taxon>
        <taxon>Sabellida</taxon>
        <taxon>Siboglinidae</taxon>
        <taxon>Ridgeia</taxon>
    </lineage>
</organism>
<comment type="subcellular location">
    <subcellularLocation>
        <location evidence="1">Secreted</location>
    </subcellularLocation>
</comment>
<evidence type="ECO:0000313" key="8">
    <source>
        <dbReference type="EMBL" id="KAK2138156.1"/>
    </source>
</evidence>
<dbReference type="AlphaFoldDB" id="A0AAD9INX6"/>
<dbReference type="SUPFAM" id="SSF56574">
    <property type="entry name" value="Serpins"/>
    <property type="match status" value="1"/>
</dbReference>
<dbReference type="InterPro" id="IPR023796">
    <property type="entry name" value="Serpin_dom"/>
</dbReference>
<dbReference type="Proteomes" id="UP001209878">
    <property type="component" value="Unassembled WGS sequence"/>
</dbReference>
<dbReference type="InterPro" id="IPR000215">
    <property type="entry name" value="Serpin_fam"/>
</dbReference>
<evidence type="ECO:0000256" key="1">
    <source>
        <dbReference type="ARBA" id="ARBA00004613"/>
    </source>
</evidence>
<accession>A0AAD9INX6</accession>
<dbReference type="Pfam" id="PF00079">
    <property type="entry name" value="Serpin"/>
    <property type="match status" value="1"/>
</dbReference>
<evidence type="ECO:0000256" key="6">
    <source>
        <dbReference type="SAM" id="SignalP"/>
    </source>
</evidence>
<evidence type="ECO:0000256" key="4">
    <source>
        <dbReference type="ARBA" id="ARBA00022729"/>
    </source>
</evidence>
<dbReference type="InterPro" id="IPR042178">
    <property type="entry name" value="Serpin_sf_1"/>
</dbReference>
<evidence type="ECO:0000256" key="2">
    <source>
        <dbReference type="ARBA" id="ARBA00009500"/>
    </source>
</evidence>
<evidence type="ECO:0000259" key="7">
    <source>
        <dbReference type="SMART" id="SM00093"/>
    </source>
</evidence>
<evidence type="ECO:0000256" key="3">
    <source>
        <dbReference type="ARBA" id="ARBA00022525"/>
    </source>
</evidence>
<dbReference type="PANTHER" id="PTHR11461:SF211">
    <property type="entry name" value="GH10112P-RELATED"/>
    <property type="match status" value="1"/>
</dbReference>
<keyword evidence="3" id="KW-0964">Secreted</keyword>
<feature type="chain" id="PRO_5042107006" description="Serpin domain-containing protein" evidence="6">
    <location>
        <begin position="22"/>
        <end position="341"/>
    </location>
</feature>
<dbReference type="SMART" id="SM00093">
    <property type="entry name" value="SERPIN"/>
    <property type="match status" value="1"/>
</dbReference>
<comment type="caution">
    <text evidence="8">The sequence shown here is derived from an EMBL/GenBank/DDBJ whole genome shotgun (WGS) entry which is preliminary data.</text>
</comment>
<protein>
    <recommendedName>
        <fullName evidence="7">Serpin domain-containing protein</fullName>
    </recommendedName>
</protein>
<proteinExistence type="inferred from homology"/>
<dbReference type="GO" id="GO:0004867">
    <property type="term" value="F:serine-type endopeptidase inhibitor activity"/>
    <property type="evidence" value="ECO:0007669"/>
    <property type="project" value="InterPro"/>
</dbReference>
<dbReference type="GO" id="GO:0005615">
    <property type="term" value="C:extracellular space"/>
    <property type="evidence" value="ECO:0007669"/>
    <property type="project" value="InterPro"/>
</dbReference>
<gene>
    <name evidence="8" type="ORF">NP493_8561g00001</name>
</gene>
<name>A0AAD9INX6_RIDPI</name>
<feature type="signal peptide" evidence="6">
    <location>
        <begin position="1"/>
        <end position="21"/>
    </location>
</feature>
<dbReference type="Gene3D" id="3.30.497.10">
    <property type="entry name" value="Antithrombin, subunit I, domain 2"/>
    <property type="match status" value="1"/>
</dbReference>
<dbReference type="Gene3D" id="2.30.39.10">
    <property type="entry name" value="Alpha-1-antitrypsin, domain 1"/>
    <property type="match status" value="1"/>
</dbReference>
<feature type="domain" description="Serpin" evidence="7">
    <location>
        <begin position="36"/>
        <end position="333"/>
    </location>
</feature>
<reference evidence="8" key="1">
    <citation type="journal article" date="2023" name="Mol. Biol. Evol.">
        <title>Third-Generation Sequencing Reveals the Adaptive Role of the Epigenome in Three Deep-Sea Polychaetes.</title>
        <authorList>
            <person name="Perez M."/>
            <person name="Aroh O."/>
            <person name="Sun Y."/>
            <person name="Lan Y."/>
            <person name="Juniper S.K."/>
            <person name="Young C.R."/>
            <person name="Angers B."/>
            <person name="Qian P.Y."/>
        </authorList>
    </citation>
    <scope>NUCLEOTIDE SEQUENCE</scope>
    <source>
        <strain evidence="8">R07B-5</strain>
    </source>
</reference>
<dbReference type="InterPro" id="IPR036186">
    <property type="entry name" value="Serpin_sf"/>
</dbReference>
<dbReference type="CDD" id="cd00172">
    <property type="entry name" value="serpin"/>
    <property type="match status" value="1"/>
</dbReference>
<comment type="similarity">
    <text evidence="2 5">Belongs to the serpin family.</text>
</comment>
<evidence type="ECO:0000313" key="9">
    <source>
        <dbReference type="Proteomes" id="UP001209878"/>
    </source>
</evidence>
<dbReference type="InterPro" id="IPR042185">
    <property type="entry name" value="Serpin_sf_2"/>
</dbReference>
<dbReference type="EMBL" id="JAODUO010008550">
    <property type="protein sequence ID" value="KAK2138156.1"/>
    <property type="molecule type" value="Genomic_DNA"/>
</dbReference>
<sequence length="341" mass="38186">MRNQLLFLGVVLLLVSTITSSYRVWRLAQANGHFAFCLYNKLIQWEDGHNAFFSPISVSTALAMTYAGARGQTAFEMSQVLGFSSLKFNVHPIFRATLGSLNAGSDGQYKLTLANGVFLTEGLSVRLSFKRLISKFYSAGFEELDFAGDPQGTADYINQWVEDRTNGKIKDIVSPDLIQQSVMALANAIYFKGFWKCPFNTLDTRPAPFKVSRNQEVSVNTMIQTARLRYSMNRRLCCQIVELPYEGDRLAMYILLPTETDGLAALESKLTFQSLTSALPVSRTLSSRHPSSSQMNLVSHSAVALTSAAWHKETCPYQLCSTRRSSQLMRKVPKQPPRLLY</sequence>
<keyword evidence="4 6" id="KW-0732">Signal</keyword>
<dbReference type="PANTHER" id="PTHR11461">
    <property type="entry name" value="SERINE PROTEASE INHIBITOR, SERPIN"/>
    <property type="match status" value="1"/>
</dbReference>
<dbReference type="FunFam" id="3.30.497.10:FF:000031">
    <property type="entry name" value="Putative salivary serpin"/>
    <property type="match status" value="1"/>
</dbReference>